<gene>
    <name evidence="1" type="ORF">LCGC14_1889210</name>
</gene>
<dbReference type="AlphaFoldDB" id="A0A0F9GN54"/>
<dbReference type="EMBL" id="LAZR01019590">
    <property type="protein sequence ID" value="KKL91986.1"/>
    <property type="molecule type" value="Genomic_DNA"/>
</dbReference>
<comment type="caution">
    <text evidence="1">The sequence shown here is derived from an EMBL/GenBank/DDBJ whole genome shotgun (WGS) entry which is preliminary data.</text>
</comment>
<feature type="non-terminal residue" evidence="1">
    <location>
        <position position="1"/>
    </location>
</feature>
<reference evidence="1" key="1">
    <citation type="journal article" date="2015" name="Nature">
        <title>Complex archaea that bridge the gap between prokaryotes and eukaryotes.</title>
        <authorList>
            <person name="Spang A."/>
            <person name="Saw J.H."/>
            <person name="Jorgensen S.L."/>
            <person name="Zaremba-Niedzwiedzka K."/>
            <person name="Martijn J."/>
            <person name="Lind A.E."/>
            <person name="van Eijk R."/>
            <person name="Schleper C."/>
            <person name="Guy L."/>
            <person name="Ettema T.J."/>
        </authorList>
    </citation>
    <scope>NUCLEOTIDE SEQUENCE</scope>
</reference>
<protein>
    <submittedName>
        <fullName evidence="1">Uncharacterized protein</fullName>
    </submittedName>
</protein>
<organism evidence="1">
    <name type="scientific">marine sediment metagenome</name>
    <dbReference type="NCBI Taxonomy" id="412755"/>
    <lineage>
        <taxon>unclassified sequences</taxon>
        <taxon>metagenomes</taxon>
        <taxon>ecological metagenomes</taxon>
    </lineage>
</organism>
<feature type="non-terminal residue" evidence="1">
    <location>
        <position position="823"/>
    </location>
</feature>
<sequence>RDNEGSLYATFKTLNFIACRVEDDSANIIFRGYIVKKLYKHNQMILQMRGIGAVLEWKFFTNSYISAEGDVASVPVGANLVLKDNDEGNPLEWSNDQWHIGDQNKALLIVDNTGSTISKTWDSSAIDVTGQDGQVGNNASTLALDADILELQEDGEFHDVAVEFTIDGDVFPDSTFLQAIEITYRFAMRLDSHNPANGVYGEVALQIKKTTTWKTKRIFVMDLPGVNDQTFWYTDTIRIEGSDAALQTYLDKIVNDYASLKGLRLVSSGNSSGNPALDEFYLHVDYISVEVFYNTSNISPLMAQITDNGVTSVTCNGIADWSTTGVSINDGFFIGENTTKVLSDLSASMGITFSIQSTLTKYIARWYKGTLGIEVLQSIILLEGIHFYEDYINNKIVIISADDFPSSGITLDSTDYEWDWEYEDDCNNYYRVEVYGSASLRVFAYAEDEDVDSPMIKQIIDETIMTVPDAQEVADAQLALWKVKRESIKIPLDGVNEDLQLGTTVELLMGRPTVYGMKSWSDIVSSVIPPGWDIRMTDTDRVHTLNQYINWYVFVESGDNEGTIYRVASSIATQPVQLVLTTTPPLNLIGDVITMYDPDYPIRMIERSKRGIGGIETIIYCGLGHSTIEEEIGSSINYALALAHKAHTYRLISSPLSSSAIITWSDVGGRVTGVEVIITAELVDGQSIDNAIDALILTHKNIASAHHNEPSDLEYSSLWEAITNVAPSKHVTYDAIEALRNSMLGINFFLHQDASADVGGYRLLDIAFPDDAKTEVFNVTVTSDDQEIEQWVTPSGIPELESLMHGIYHMHFHAYRFSGTKDV</sequence>
<name>A0A0F9GN54_9ZZZZ</name>
<proteinExistence type="predicted"/>
<evidence type="ECO:0000313" key="1">
    <source>
        <dbReference type="EMBL" id="KKL91986.1"/>
    </source>
</evidence>
<accession>A0A0F9GN54</accession>